<keyword evidence="4" id="KW-0520">NAD</keyword>
<dbReference type="InterPro" id="IPR006036">
    <property type="entry name" value="K_uptake_TrkA"/>
</dbReference>
<comment type="caution">
    <text evidence="7">The sequence shown here is derived from an EMBL/GenBank/DDBJ whole genome shotgun (WGS) entry which is preliminary data.</text>
</comment>
<dbReference type="InterPro" id="IPR003148">
    <property type="entry name" value="RCK_N"/>
</dbReference>
<dbReference type="PROSITE" id="PS51202">
    <property type="entry name" value="RCK_C"/>
    <property type="match status" value="1"/>
</dbReference>
<dbReference type="Gene3D" id="3.40.50.720">
    <property type="entry name" value="NAD(P)-binding Rossmann-like Domain"/>
    <property type="match status" value="1"/>
</dbReference>
<name>A0A9W6FUF1_9BACT</name>
<keyword evidence="8" id="KW-1185">Reference proteome</keyword>
<protein>
    <recommendedName>
        <fullName evidence="1">Trk system potassium uptake protein TrkA</fullName>
    </recommendedName>
</protein>
<dbReference type="GO" id="GO:0005886">
    <property type="term" value="C:plasma membrane"/>
    <property type="evidence" value="ECO:0007669"/>
    <property type="project" value="InterPro"/>
</dbReference>
<dbReference type="InterPro" id="IPR006037">
    <property type="entry name" value="RCK_C"/>
</dbReference>
<dbReference type="SUPFAM" id="SSF116726">
    <property type="entry name" value="TrkA C-terminal domain-like"/>
    <property type="match status" value="1"/>
</dbReference>
<evidence type="ECO:0000313" key="8">
    <source>
        <dbReference type="Proteomes" id="UP001144372"/>
    </source>
</evidence>
<dbReference type="EMBL" id="BSDR01000001">
    <property type="protein sequence ID" value="GLI35062.1"/>
    <property type="molecule type" value="Genomic_DNA"/>
</dbReference>
<keyword evidence="2" id="KW-0633">Potassium transport</keyword>
<dbReference type="InterPro" id="IPR050721">
    <property type="entry name" value="Trk_Ktr_HKT_K-transport"/>
</dbReference>
<gene>
    <name evidence="7" type="primary">trk</name>
    <name evidence="7" type="ORF">DAMNIGENAA_24950</name>
</gene>
<evidence type="ECO:0000256" key="3">
    <source>
        <dbReference type="ARBA" id="ARBA00022958"/>
    </source>
</evidence>
<evidence type="ECO:0000259" key="6">
    <source>
        <dbReference type="PROSITE" id="PS51202"/>
    </source>
</evidence>
<feature type="domain" description="RCK N-terminal" evidence="5">
    <location>
        <begin position="1"/>
        <end position="117"/>
    </location>
</feature>
<evidence type="ECO:0000256" key="2">
    <source>
        <dbReference type="ARBA" id="ARBA00022538"/>
    </source>
</evidence>
<reference evidence="7" key="1">
    <citation type="submission" date="2022-12" db="EMBL/GenBank/DDBJ databases">
        <title>Reference genome sequencing for broad-spectrum identification of bacterial and archaeal isolates by mass spectrometry.</title>
        <authorList>
            <person name="Sekiguchi Y."/>
            <person name="Tourlousse D.M."/>
        </authorList>
    </citation>
    <scope>NUCLEOTIDE SEQUENCE</scope>
    <source>
        <strain evidence="7">ASRB1</strain>
    </source>
</reference>
<keyword evidence="2" id="KW-0406">Ion transport</keyword>
<dbReference type="PROSITE" id="PS51201">
    <property type="entry name" value="RCK_N"/>
    <property type="match status" value="1"/>
</dbReference>
<dbReference type="PANTHER" id="PTHR43833">
    <property type="entry name" value="POTASSIUM CHANNEL PROTEIN 2-RELATED-RELATED"/>
    <property type="match status" value="1"/>
</dbReference>
<dbReference type="SUPFAM" id="SSF51735">
    <property type="entry name" value="NAD(P)-binding Rossmann-fold domains"/>
    <property type="match status" value="1"/>
</dbReference>
<keyword evidence="3" id="KW-0630">Potassium</keyword>
<dbReference type="AlphaFoldDB" id="A0A9W6FUF1"/>
<dbReference type="InterPro" id="IPR036721">
    <property type="entry name" value="RCK_C_sf"/>
</dbReference>
<proteinExistence type="predicted"/>
<keyword evidence="2" id="KW-0813">Transport</keyword>
<dbReference type="InterPro" id="IPR036291">
    <property type="entry name" value="NAD(P)-bd_dom_sf"/>
</dbReference>
<dbReference type="RefSeq" id="WP_281794600.1">
    <property type="nucleotide sequence ID" value="NZ_BSDR01000001.1"/>
</dbReference>
<evidence type="ECO:0000256" key="1">
    <source>
        <dbReference type="ARBA" id="ARBA00017378"/>
    </source>
</evidence>
<evidence type="ECO:0000259" key="5">
    <source>
        <dbReference type="PROSITE" id="PS51201"/>
    </source>
</evidence>
<organism evidence="7 8">
    <name type="scientific">Desulforhabdus amnigena</name>
    <dbReference type="NCBI Taxonomy" id="40218"/>
    <lineage>
        <taxon>Bacteria</taxon>
        <taxon>Pseudomonadati</taxon>
        <taxon>Thermodesulfobacteriota</taxon>
        <taxon>Syntrophobacteria</taxon>
        <taxon>Syntrophobacterales</taxon>
        <taxon>Syntrophobacteraceae</taxon>
        <taxon>Desulforhabdus</taxon>
    </lineage>
</organism>
<accession>A0A9W6FUF1</accession>
<dbReference type="Proteomes" id="UP001144372">
    <property type="component" value="Unassembled WGS sequence"/>
</dbReference>
<dbReference type="Gene3D" id="3.30.70.1450">
    <property type="entry name" value="Regulator of K+ conductance, C-terminal domain"/>
    <property type="match status" value="1"/>
</dbReference>
<feature type="domain" description="RCK C-terminal" evidence="6">
    <location>
        <begin position="136"/>
        <end position="215"/>
    </location>
</feature>
<evidence type="ECO:0000256" key="4">
    <source>
        <dbReference type="ARBA" id="ARBA00023027"/>
    </source>
</evidence>
<dbReference type="PANTHER" id="PTHR43833:SF8">
    <property type="entry name" value="TRK SYSTEM POTASSIUM UPTAKE PROTEIN TRKA"/>
    <property type="match status" value="1"/>
</dbReference>
<evidence type="ECO:0000313" key="7">
    <source>
        <dbReference type="EMBL" id="GLI35062.1"/>
    </source>
</evidence>
<dbReference type="PRINTS" id="PR00335">
    <property type="entry name" value="KUPTAKETRKA"/>
</dbReference>
<dbReference type="Pfam" id="PF02080">
    <property type="entry name" value="TrkA_C"/>
    <property type="match status" value="1"/>
</dbReference>
<sequence>MRFIIVGCGRMGAGLARVLSSRGHTITVVDEDRDAMERLKHSFRGKTIVGSGFGRGVLLEAGIERADGLAAVTDNDETNIVVARIARLVFQVPRVVARLYEPRKVEAYQKLGVQIVAPDSWGINRFADLLSYSELDTILSLGDGEVEIVEMEIPVLLVGRKVSAVTVPGEVHVVAVSRRGKAFLPTSETIFQKNDSLHIALLTASSERLRAILALT</sequence>
<dbReference type="GO" id="GO:0015079">
    <property type="term" value="F:potassium ion transmembrane transporter activity"/>
    <property type="evidence" value="ECO:0007669"/>
    <property type="project" value="InterPro"/>
</dbReference>
<dbReference type="Pfam" id="PF02254">
    <property type="entry name" value="TrkA_N"/>
    <property type="match status" value="1"/>
</dbReference>